<sequence>MSDATIERYDRQADRPDEVTDPLLWKLALDVADAHEPDGDGGCHSLLCAGQTWPCPPWNNAQRALRMAQAEPRQSSPAVGQADSQGRAGLPAAGPTQRTRPHPRTASAA</sequence>
<reference evidence="4" key="2">
    <citation type="submission" date="2016-06" db="EMBL/GenBank/DDBJ databases">
        <authorList>
            <person name="Varghese N."/>
            <person name="Submissions Spin"/>
        </authorList>
    </citation>
    <scope>NUCLEOTIDE SEQUENCE [LARGE SCALE GENOMIC DNA]</scope>
    <source>
        <strain evidence="4">DSM 43363</strain>
    </source>
</reference>
<evidence type="ECO:0000256" key="1">
    <source>
        <dbReference type="SAM" id="MobiDB-lite"/>
    </source>
</evidence>
<name>A0A1C6W0R0_9ACTN</name>
<dbReference type="EMBL" id="FMIC01000002">
    <property type="protein sequence ID" value="SCL72128.1"/>
    <property type="molecule type" value="Genomic_DNA"/>
</dbReference>
<evidence type="ECO:0000313" key="5">
    <source>
        <dbReference type="Proteomes" id="UP001334804"/>
    </source>
</evidence>
<dbReference type="RefSeq" id="WP_245715911.1">
    <property type="nucleotide sequence ID" value="NZ_CP109071.1"/>
</dbReference>
<evidence type="ECO:0000313" key="2">
    <source>
        <dbReference type="EMBL" id="SCL72128.1"/>
    </source>
</evidence>
<keyword evidence="5" id="KW-1185">Reference proteome</keyword>
<feature type="region of interest" description="Disordered" evidence="1">
    <location>
        <begin position="1"/>
        <end position="20"/>
    </location>
</feature>
<dbReference type="STRING" id="47871.GA0070608_4862"/>
<protein>
    <submittedName>
        <fullName evidence="2">Uncharacterized protein</fullName>
    </submittedName>
</protein>
<gene>
    <name evidence="2" type="ORF">GA0070608_4862</name>
    <name evidence="3" type="ORF">OIE14_27455</name>
</gene>
<feature type="region of interest" description="Disordered" evidence="1">
    <location>
        <begin position="65"/>
        <end position="109"/>
    </location>
</feature>
<dbReference type="AlphaFoldDB" id="A0A1C6W0R0"/>
<reference evidence="2" key="1">
    <citation type="submission" date="2016-06" db="EMBL/GenBank/DDBJ databases">
        <authorList>
            <person name="Kjaerup R.B."/>
            <person name="Dalgaard T.S."/>
            <person name="Juul-Madsen H.R."/>
        </authorList>
    </citation>
    <scope>NUCLEOTIDE SEQUENCE [LARGE SCALE GENOMIC DNA]</scope>
    <source>
        <strain evidence="2">DSM 43363</strain>
    </source>
</reference>
<dbReference type="Proteomes" id="UP000199343">
    <property type="component" value="Unassembled WGS sequence"/>
</dbReference>
<evidence type="ECO:0000313" key="3">
    <source>
        <dbReference type="EMBL" id="WSA31818.1"/>
    </source>
</evidence>
<dbReference type="Proteomes" id="UP001334804">
    <property type="component" value="Chromosome"/>
</dbReference>
<feature type="compositionally biased region" description="Basic and acidic residues" evidence="1">
    <location>
        <begin position="1"/>
        <end position="18"/>
    </location>
</feature>
<organism evidence="2 4">
    <name type="scientific">Micromonospora peucetia</name>
    <dbReference type="NCBI Taxonomy" id="47871"/>
    <lineage>
        <taxon>Bacteria</taxon>
        <taxon>Bacillati</taxon>
        <taxon>Actinomycetota</taxon>
        <taxon>Actinomycetes</taxon>
        <taxon>Micromonosporales</taxon>
        <taxon>Micromonosporaceae</taxon>
        <taxon>Micromonospora</taxon>
    </lineage>
</organism>
<evidence type="ECO:0000313" key="4">
    <source>
        <dbReference type="Proteomes" id="UP000199343"/>
    </source>
</evidence>
<proteinExistence type="predicted"/>
<dbReference type="EMBL" id="CP109071">
    <property type="protein sequence ID" value="WSA31818.1"/>
    <property type="molecule type" value="Genomic_DNA"/>
</dbReference>
<reference evidence="3 5" key="3">
    <citation type="submission" date="2022-10" db="EMBL/GenBank/DDBJ databases">
        <title>The complete genomes of actinobacterial strains from the NBC collection.</title>
        <authorList>
            <person name="Joergensen T.S."/>
            <person name="Alvarez Arevalo M."/>
            <person name="Sterndorff E.B."/>
            <person name="Faurdal D."/>
            <person name="Vuksanovic O."/>
            <person name="Mourched A.-S."/>
            <person name="Charusanti P."/>
            <person name="Shaw S."/>
            <person name="Blin K."/>
            <person name="Weber T."/>
        </authorList>
    </citation>
    <scope>NUCLEOTIDE SEQUENCE [LARGE SCALE GENOMIC DNA]</scope>
    <source>
        <strain evidence="3 5">NBC 01809</strain>
    </source>
</reference>
<accession>A0A1C6W0R0</accession>
<feature type="compositionally biased region" description="Polar residues" evidence="1">
    <location>
        <begin position="72"/>
        <end position="84"/>
    </location>
</feature>